<protein>
    <submittedName>
        <fullName evidence="1">Uncharacterized protein</fullName>
    </submittedName>
</protein>
<keyword evidence="2" id="KW-1185">Reference proteome</keyword>
<reference evidence="1 2" key="1">
    <citation type="submission" date="2023-08" db="EMBL/GenBank/DDBJ databases">
        <title>Black Yeasts Isolated from many extreme environments.</title>
        <authorList>
            <person name="Coleine C."/>
            <person name="Stajich J.E."/>
            <person name="Selbmann L."/>
        </authorList>
    </citation>
    <scope>NUCLEOTIDE SEQUENCE [LARGE SCALE GENOMIC DNA]</scope>
    <source>
        <strain evidence="1 2">CCFEE 5935</strain>
    </source>
</reference>
<proteinExistence type="predicted"/>
<gene>
    <name evidence="1" type="ORF">LTR77_009709</name>
</gene>
<dbReference type="EMBL" id="JAVRRT010000019">
    <property type="protein sequence ID" value="KAK5164503.1"/>
    <property type="molecule type" value="Genomic_DNA"/>
</dbReference>
<dbReference type="GeneID" id="89931039"/>
<organism evidence="1 2">
    <name type="scientific">Saxophila tyrrhenica</name>
    <dbReference type="NCBI Taxonomy" id="1690608"/>
    <lineage>
        <taxon>Eukaryota</taxon>
        <taxon>Fungi</taxon>
        <taxon>Dikarya</taxon>
        <taxon>Ascomycota</taxon>
        <taxon>Pezizomycotina</taxon>
        <taxon>Dothideomycetes</taxon>
        <taxon>Dothideomycetidae</taxon>
        <taxon>Mycosphaerellales</taxon>
        <taxon>Extremaceae</taxon>
        <taxon>Saxophila</taxon>
    </lineage>
</organism>
<name>A0AAV9NXP5_9PEZI</name>
<dbReference type="Proteomes" id="UP001337655">
    <property type="component" value="Unassembled WGS sequence"/>
</dbReference>
<dbReference type="AlphaFoldDB" id="A0AAV9NXP5"/>
<accession>A0AAV9NXP5</accession>
<evidence type="ECO:0000313" key="2">
    <source>
        <dbReference type="Proteomes" id="UP001337655"/>
    </source>
</evidence>
<comment type="caution">
    <text evidence="1">The sequence shown here is derived from an EMBL/GenBank/DDBJ whole genome shotgun (WGS) entry which is preliminary data.</text>
</comment>
<evidence type="ECO:0000313" key="1">
    <source>
        <dbReference type="EMBL" id="KAK5164503.1"/>
    </source>
</evidence>
<sequence>MAIVLPFGITIAMETWVIGTSAFTFAVSLISEKMGTAFQPSPLDQHWGSKRSTIANQATMFQINDSELRLSDLRRLHGLWMNMTAPDGTAVFTSTGDAKHDGIEGMVGMATVTHAPPNHGVQRGGLSFTIPGLDTPVNGTWISVPESRDLVNDEEAQAFNELYEGILARRQRAHKTPDAFDRYMQLRHDAQESREG</sequence>
<dbReference type="RefSeq" id="XP_064654751.1">
    <property type="nucleotide sequence ID" value="XM_064806935.1"/>
</dbReference>